<comment type="catalytic activity">
    <reaction evidence="12">
        <text>L-histidine(out) = L-histidine(in)</text>
        <dbReference type="Rhea" id="RHEA:72807"/>
        <dbReference type="ChEBI" id="CHEBI:57595"/>
    </reaction>
</comment>
<evidence type="ECO:0000256" key="16">
    <source>
        <dbReference type="ARBA" id="ARBA00052673"/>
    </source>
</evidence>
<sequence>MALDFFAGCLGGCAGVIVGHPLDTVKVLIQTQDSKNLKYKGTLDCFKSIIRRDGLRGIYKGMSSPLAGVAGINAIVFGVYGNTQKNLSNPDSLKSHAIAGATAGLFQSCVCSPMELAKSRLQVTSSKSGPVKCLKNLYDSKGLRGVFKGLNLTIAREVPAYGAYFLTYEYLAGSNSEVTSTIDMLMAGGVAGMVSWTITYPVDVIKSRFQIDGVTNTKYTGVFDCLKKSVQSEGISILFRGLTPTIARAFPVNAVTFTVVTWTIRLMKDESVQEKFQISNNSNYKYTFNIVDNNGYSERVSQYFTPMVYE</sequence>
<dbReference type="GO" id="GO:0005743">
    <property type="term" value="C:mitochondrial inner membrane"/>
    <property type="evidence" value="ECO:0007669"/>
    <property type="project" value="UniProtKB-SubCell"/>
</dbReference>
<reference evidence="24" key="1">
    <citation type="submission" date="2021-12" db="EMBL/GenBank/DDBJ databases">
        <authorList>
            <person name="King R."/>
        </authorList>
    </citation>
    <scope>NUCLEOTIDE SEQUENCE</scope>
</reference>
<dbReference type="PANTHER" id="PTHR45624:SF61">
    <property type="entry name" value="MITOCHONDRIAL BASIC AMINO ACIDS TRANSPORTER"/>
    <property type="match status" value="1"/>
</dbReference>
<keyword evidence="10 22" id="KW-0472">Membrane</keyword>
<evidence type="ECO:0000256" key="2">
    <source>
        <dbReference type="ARBA" id="ARBA00006375"/>
    </source>
</evidence>
<comment type="catalytic activity">
    <reaction evidence="13">
        <text>L-histidine(out) + L-arginine(in) = L-histidine(in) + L-arginine(out)</text>
        <dbReference type="Rhea" id="RHEA:71063"/>
        <dbReference type="ChEBI" id="CHEBI:32682"/>
        <dbReference type="ChEBI" id="CHEBI:57595"/>
    </reaction>
</comment>
<evidence type="ECO:0000313" key="24">
    <source>
        <dbReference type="EMBL" id="CAH0554645.1"/>
    </source>
</evidence>
<dbReference type="EMBL" id="OV121135">
    <property type="protein sequence ID" value="CAH0554645.1"/>
    <property type="molecule type" value="Genomic_DNA"/>
</dbReference>
<keyword evidence="8" id="KW-1133">Transmembrane helix</keyword>
<evidence type="ECO:0000256" key="23">
    <source>
        <dbReference type="RuleBase" id="RU000488"/>
    </source>
</evidence>
<evidence type="ECO:0000256" key="13">
    <source>
        <dbReference type="ARBA" id="ARBA00050768"/>
    </source>
</evidence>
<evidence type="ECO:0000313" key="25">
    <source>
        <dbReference type="Proteomes" id="UP001154078"/>
    </source>
</evidence>
<evidence type="ECO:0000256" key="4">
    <source>
        <dbReference type="ARBA" id="ARBA00022692"/>
    </source>
</evidence>
<evidence type="ECO:0000256" key="15">
    <source>
        <dbReference type="ARBA" id="ARBA00051921"/>
    </source>
</evidence>
<evidence type="ECO:0000256" key="6">
    <source>
        <dbReference type="ARBA" id="ARBA00022792"/>
    </source>
</evidence>
<name>A0A9P0B3E6_BRAAE</name>
<dbReference type="InterPro" id="IPR002067">
    <property type="entry name" value="MCP"/>
</dbReference>
<dbReference type="PANTHER" id="PTHR45624">
    <property type="entry name" value="MITOCHONDRIAL BASIC AMINO ACIDS TRANSPORTER-RELATED"/>
    <property type="match status" value="1"/>
</dbReference>
<dbReference type="FunFam" id="1.50.40.10:FF:000037">
    <property type="entry name" value="Solute carrier family 25 member 29"/>
    <property type="match status" value="1"/>
</dbReference>
<keyword evidence="25" id="KW-1185">Reference proteome</keyword>
<protein>
    <recommendedName>
        <fullName evidence="17">Mitochondrial basic amino acids transporter</fullName>
    </recommendedName>
    <alternativeName>
        <fullName evidence="21">Carnitine/acylcarnitine translocase-like</fullName>
    </alternativeName>
    <alternativeName>
        <fullName evidence="20">Mitochondrial carnitine/acylcarnitine carrier protein CACL</fullName>
    </alternativeName>
    <alternativeName>
        <fullName evidence="19">Mitochondrial ornithine transporter 3</fullName>
    </alternativeName>
    <alternativeName>
        <fullName evidence="18">Solute carrier family 25 member 29</fullName>
    </alternativeName>
</protein>
<dbReference type="SUPFAM" id="SSF103506">
    <property type="entry name" value="Mitochondrial carrier"/>
    <property type="match status" value="1"/>
</dbReference>
<keyword evidence="4 22" id="KW-0812">Transmembrane</keyword>
<keyword evidence="5" id="KW-0677">Repeat</keyword>
<evidence type="ECO:0000256" key="1">
    <source>
        <dbReference type="ARBA" id="ARBA00004448"/>
    </source>
</evidence>
<evidence type="ECO:0000256" key="20">
    <source>
        <dbReference type="ARBA" id="ARBA00079387"/>
    </source>
</evidence>
<comment type="catalytic activity">
    <reaction evidence="16">
        <text>N(omega)-methyl-L-arginine(in) + L-arginine(out) = N(omega)-methyl-L-arginine(out) + L-arginine(in)</text>
        <dbReference type="Rhea" id="RHEA:72803"/>
        <dbReference type="ChEBI" id="CHEBI:32682"/>
        <dbReference type="ChEBI" id="CHEBI:114953"/>
    </reaction>
</comment>
<dbReference type="GO" id="GO:1990575">
    <property type="term" value="P:mitochondrial L-ornithine transmembrane transport"/>
    <property type="evidence" value="ECO:0007669"/>
    <property type="project" value="TreeGrafter"/>
</dbReference>
<evidence type="ECO:0000256" key="5">
    <source>
        <dbReference type="ARBA" id="ARBA00022737"/>
    </source>
</evidence>
<evidence type="ECO:0000256" key="7">
    <source>
        <dbReference type="ARBA" id="ARBA00022970"/>
    </source>
</evidence>
<comment type="catalytic activity">
    <reaction evidence="15">
        <text>L-ornithine(in) + L-arginine(out) = L-ornithine(out) + L-arginine(in)</text>
        <dbReference type="Rhea" id="RHEA:34991"/>
        <dbReference type="ChEBI" id="CHEBI:32682"/>
        <dbReference type="ChEBI" id="CHEBI:46911"/>
    </reaction>
</comment>
<feature type="repeat" description="Solcar" evidence="22">
    <location>
        <begin position="91"/>
        <end position="174"/>
    </location>
</feature>
<evidence type="ECO:0000256" key="12">
    <source>
        <dbReference type="ARBA" id="ARBA00050592"/>
    </source>
</evidence>
<keyword evidence="9" id="KW-0496">Mitochondrion</keyword>
<comment type="similarity">
    <text evidence="2 23">Belongs to the mitochondrial carrier (TC 2.A.29) family.</text>
</comment>
<accession>A0A9P0B3E6</accession>
<evidence type="ECO:0000256" key="21">
    <source>
        <dbReference type="ARBA" id="ARBA00080567"/>
    </source>
</evidence>
<evidence type="ECO:0000256" key="18">
    <source>
        <dbReference type="ARBA" id="ARBA00076491"/>
    </source>
</evidence>
<gene>
    <name evidence="24" type="ORF">MELIAE_LOCUS6187</name>
</gene>
<comment type="catalytic activity">
    <reaction evidence="14">
        <text>L-homoarginine(in) + L-arginine(out) = L-homoarginine(out) + L-arginine(in)</text>
        <dbReference type="Rhea" id="RHEA:72799"/>
        <dbReference type="ChEBI" id="CHEBI:32682"/>
        <dbReference type="ChEBI" id="CHEBI:143006"/>
    </reaction>
</comment>
<dbReference type="Gene3D" id="1.50.40.10">
    <property type="entry name" value="Mitochondrial carrier domain"/>
    <property type="match status" value="1"/>
</dbReference>
<evidence type="ECO:0000256" key="19">
    <source>
        <dbReference type="ARBA" id="ARBA00078745"/>
    </source>
</evidence>
<keyword evidence="7" id="KW-0029">Amino-acid transport</keyword>
<proteinExistence type="inferred from homology"/>
<evidence type="ECO:0000256" key="11">
    <source>
        <dbReference type="ARBA" id="ARBA00049090"/>
    </source>
</evidence>
<dbReference type="InterPro" id="IPR050567">
    <property type="entry name" value="Mitochondrial_Carrier"/>
</dbReference>
<evidence type="ECO:0000256" key="14">
    <source>
        <dbReference type="ARBA" id="ARBA00051045"/>
    </source>
</evidence>
<comment type="catalytic activity">
    <reaction evidence="11">
        <text>L-lysine(out) + L-arginine(in) = L-lysine(in) + L-arginine(out)</text>
        <dbReference type="Rhea" id="RHEA:70827"/>
        <dbReference type="ChEBI" id="CHEBI:32551"/>
        <dbReference type="ChEBI" id="CHEBI:32682"/>
    </reaction>
</comment>
<organism evidence="24 25">
    <name type="scientific">Brassicogethes aeneus</name>
    <name type="common">Rape pollen beetle</name>
    <name type="synonym">Meligethes aeneus</name>
    <dbReference type="NCBI Taxonomy" id="1431903"/>
    <lineage>
        <taxon>Eukaryota</taxon>
        <taxon>Metazoa</taxon>
        <taxon>Ecdysozoa</taxon>
        <taxon>Arthropoda</taxon>
        <taxon>Hexapoda</taxon>
        <taxon>Insecta</taxon>
        <taxon>Pterygota</taxon>
        <taxon>Neoptera</taxon>
        <taxon>Endopterygota</taxon>
        <taxon>Coleoptera</taxon>
        <taxon>Polyphaga</taxon>
        <taxon>Cucujiformia</taxon>
        <taxon>Nitidulidae</taxon>
        <taxon>Meligethinae</taxon>
        <taxon>Brassicogethes</taxon>
    </lineage>
</organism>
<dbReference type="Pfam" id="PF00153">
    <property type="entry name" value="Mito_carr"/>
    <property type="match status" value="3"/>
</dbReference>
<dbReference type="OrthoDB" id="193856at2759"/>
<dbReference type="Proteomes" id="UP001154078">
    <property type="component" value="Chromosome 4"/>
</dbReference>
<dbReference type="InterPro" id="IPR023395">
    <property type="entry name" value="MCP_dom_sf"/>
</dbReference>
<evidence type="ECO:0000256" key="8">
    <source>
        <dbReference type="ARBA" id="ARBA00022989"/>
    </source>
</evidence>
<dbReference type="PRINTS" id="PR00926">
    <property type="entry name" value="MITOCARRIER"/>
</dbReference>
<dbReference type="AlphaFoldDB" id="A0A9P0B3E6"/>
<dbReference type="GO" id="GO:0005289">
    <property type="term" value="F:high-affinity L-arginine transmembrane transporter activity"/>
    <property type="evidence" value="ECO:0007669"/>
    <property type="project" value="TreeGrafter"/>
</dbReference>
<evidence type="ECO:0000256" key="22">
    <source>
        <dbReference type="PROSITE-ProRule" id="PRU00282"/>
    </source>
</evidence>
<feature type="repeat" description="Solcar" evidence="22">
    <location>
        <begin position="2"/>
        <end position="86"/>
    </location>
</feature>
<evidence type="ECO:0000256" key="9">
    <source>
        <dbReference type="ARBA" id="ARBA00023128"/>
    </source>
</evidence>
<comment type="subcellular location">
    <subcellularLocation>
        <location evidence="1">Mitochondrion inner membrane</location>
        <topology evidence="1">Multi-pass membrane protein</topology>
    </subcellularLocation>
</comment>
<evidence type="ECO:0000256" key="10">
    <source>
        <dbReference type="ARBA" id="ARBA00023136"/>
    </source>
</evidence>
<keyword evidence="3 23" id="KW-0813">Transport</keyword>
<feature type="repeat" description="Solcar" evidence="22">
    <location>
        <begin position="179"/>
        <end position="266"/>
    </location>
</feature>
<evidence type="ECO:0000256" key="3">
    <source>
        <dbReference type="ARBA" id="ARBA00022448"/>
    </source>
</evidence>
<evidence type="ECO:0000256" key="17">
    <source>
        <dbReference type="ARBA" id="ARBA00071763"/>
    </source>
</evidence>
<keyword evidence="6" id="KW-0999">Mitochondrion inner membrane</keyword>
<dbReference type="PROSITE" id="PS50920">
    <property type="entry name" value="SOLCAR"/>
    <property type="match status" value="3"/>
</dbReference>
<dbReference type="InterPro" id="IPR018108">
    <property type="entry name" value="MCP_transmembrane"/>
</dbReference>